<evidence type="ECO:0000313" key="3">
    <source>
        <dbReference type="Proteomes" id="UP001149813"/>
    </source>
</evidence>
<dbReference type="OrthoDB" id="5563614at2759"/>
<protein>
    <submittedName>
        <fullName evidence="2">Uncharacterized protein</fullName>
    </submittedName>
</protein>
<proteinExistence type="predicted"/>
<name>A0A9W7Y7S8_9FUNG</name>
<reference evidence="2" key="1">
    <citation type="submission" date="2022-07" db="EMBL/GenBank/DDBJ databases">
        <title>Phylogenomic reconstructions and comparative analyses of Kickxellomycotina fungi.</title>
        <authorList>
            <person name="Reynolds N.K."/>
            <person name="Stajich J.E."/>
            <person name="Barry K."/>
            <person name="Grigoriev I.V."/>
            <person name="Crous P."/>
            <person name="Smith M.E."/>
        </authorList>
    </citation>
    <scope>NUCLEOTIDE SEQUENCE</scope>
    <source>
        <strain evidence="2">NBRC 32514</strain>
    </source>
</reference>
<feature type="compositionally biased region" description="Low complexity" evidence="1">
    <location>
        <begin position="85"/>
        <end position="101"/>
    </location>
</feature>
<feature type="region of interest" description="Disordered" evidence="1">
    <location>
        <begin position="70"/>
        <end position="101"/>
    </location>
</feature>
<evidence type="ECO:0000256" key="1">
    <source>
        <dbReference type="SAM" id="MobiDB-lite"/>
    </source>
</evidence>
<sequence>MSPRVPTAFRPLETTSSFESPVPRRTATVQPSSSASSFLCSDFSSESYAQERLQLLSRLEQRWYPARPNSCNPRSDCVAPVPRKSFTSSSSFGSRPPSSSGTFVDDDAACLELRGIFSCDKLTTPSSRSSSASSTASTFAMSYESDSGLFPLEEIVIPPQTPPMRSMNTMPLNSGFGRAF</sequence>
<accession>A0A9W7Y7S8</accession>
<dbReference type="Proteomes" id="UP001149813">
    <property type="component" value="Unassembled WGS sequence"/>
</dbReference>
<evidence type="ECO:0000313" key="2">
    <source>
        <dbReference type="EMBL" id="KAJ1725763.1"/>
    </source>
</evidence>
<dbReference type="EMBL" id="JANBOJ010000001">
    <property type="protein sequence ID" value="KAJ1725763.1"/>
    <property type="molecule type" value="Genomic_DNA"/>
</dbReference>
<feature type="region of interest" description="Disordered" evidence="1">
    <location>
        <begin position="1"/>
        <end position="38"/>
    </location>
</feature>
<dbReference type="AlphaFoldDB" id="A0A9W7Y7S8"/>
<keyword evidence="3" id="KW-1185">Reference proteome</keyword>
<gene>
    <name evidence="2" type="ORF">LPJ53_000024</name>
</gene>
<comment type="caution">
    <text evidence="2">The sequence shown here is derived from an EMBL/GenBank/DDBJ whole genome shotgun (WGS) entry which is preliminary data.</text>
</comment>
<organism evidence="2 3">
    <name type="scientific">Coemansia erecta</name>
    <dbReference type="NCBI Taxonomy" id="147472"/>
    <lineage>
        <taxon>Eukaryota</taxon>
        <taxon>Fungi</taxon>
        <taxon>Fungi incertae sedis</taxon>
        <taxon>Zoopagomycota</taxon>
        <taxon>Kickxellomycotina</taxon>
        <taxon>Kickxellomycetes</taxon>
        <taxon>Kickxellales</taxon>
        <taxon>Kickxellaceae</taxon>
        <taxon>Coemansia</taxon>
    </lineage>
</organism>